<proteinExistence type="predicted"/>
<dbReference type="PROSITE" id="PS51257">
    <property type="entry name" value="PROKAR_LIPOPROTEIN"/>
    <property type="match status" value="1"/>
</dbReference>
<dbReference type="InterPro" id="IPR007730">
    <property type="entry name" value="SPOR-like_dom"/>
</dbReference>
<comment type="caution">
    <text evidence="3">The sequence shown here is derived from an EMBL/GenBank/DDBJ whole genome shotgun (WGS) entry which is preliminary data.</text>
</comment>
<feature type="compositionally biased region" description="Polar residues" evidence="1">
    <location>
        <begin position="77"/>
        <end position="96"/>
    </location>
</feature>
<dbReference type="PROSITE" id="PS51724">
    <property type="entry name" value="SPOR"/>
    <property type="match status" value="1"/>
</dbReference>
<evidence type="ECO:0000313" key="4">
    <source>
        <dbReference type="Proteomes" id="UP000240904"/>
    </source>
</evidence>
<reference evidence="3 4" key="1">
    <citation type="submission" date="2018-03" db="EMBL/GenBank/DDBJ databases">
        <title>Whole genome sequencing of Histamine producing bacteria.</title>
        <authorList>
            <person name="Butler K."/>
        </authorList>
    </citation>
    <scope>NUCLEOTIDE SEQUENCE [LARGE SCALE GENOMIC DNA]</scope>
    <source>
        <strain evidence="3 4">DSM 16190</strain>
    </source>
</reference>
<dbReference type="Gene3D" id="3.30.70.1070">
    <property type="entry name" value="Sporulation related repeat"/>
    <property type="match status" value="1"/>
</dbReference>
<dbReference type="AlphaFoldDB" id="A0A2T3MZE1"/>
<accession>A0A2T3MZE1</accession>
<sequence length="197" mass="21960">MKKIAVLVVVTALAGCASDNETTQIISSSSEEVYTTEQITEIAQMRDAKVEKESVVLKEEVAKAPVQKVVRVDSSKELQSTKVTPPQKQAKPTQTKPDYKYSSIANHGYTIQVLALSHNQSFSTYLNKLPSNQPVWMNKKKLEGLPWYTLLFGQYETRAEAKRALNALPQDVKAYGPFIRSLDEIKASSTPKLTKLN</sequence>
<dbReference type="InterPro" id="IPR036680">
    <property type="entry name" value="SPOR-like_sf"/>
</dbReference>
<feature type="region of interest" description="Disordered" evidence="1">
    <location>
        <begin position="75"/>
        <end position="98"/>
    </location>
</feature>
<dbReference type="EMBL" id="PYMC01000005">
    <property type="protein sequence ID" value="PSW05344.1"/>
    <property type="molecule type" value="Genomic_DNA"/>
</dbReference>
<dbReference type="Pfam" id="PF05036">
    <property type="entry name" value="SPOR"/>
    <property type="match status" value="1"/>
</dbReference>
<dbReference type="OrthoDB" id="6189369at2"/>
<dbReference type="RefSeq" id="WP_107282984.1">
    <property type="nucleotide sequence ID" value="NZ_PYMC01000005.1"/>
</dbReference>
<organism evidence="3 4">
    <name type="scientific">Photobacterium lipolyticum</name>
    <dbReference type="NCBI Taxonomy" id="266810"/>
    <lineage>
        <taxon>Bacteria</taxon>
        <taxon>Pseudomonadati</taxon>
        <taxon>Pseudomonadota</taxon>
        <taxon>Gammaproteobacteria</taxon>
        <taxon>Vibrionales</taxon>
        <taxon>Vibrionaceae</taxon>
        <taxon>Photobacterium</taxon>
    </lineage>
</organism>
<protein>
    <submittedName>
        <fullName evidence="3">DamX-related protein</fullName>
    </submittedName>
</protein>
<keyword evidence="4" id="KW-1185">Reference proteome</keyword>
<evidence type="ECO:0000256" key="1">
    <source>
        <dbReference type="SAM" id="MobiDB-lite"/>
    </source>
</evidence>
<dbReference type="GO" id="GO:0042834">
    <property type="term" value="F:peptidoglycan binding"/>
    <property type="evidence" value="ECO:0007669"/>
    <property type="project" value="InterPro"/>
</dbReference>
<dbReference type="Proteomes" id="UP000240904">
    <property type="component" value="Unassembled WGS sequence"/>
</dbReference>
<evidence type="ECO:0000313" key="3">
    <source>
        <dbReference type="EMBL" id="PSW05344.1"/>
    </source>
</evidence>
<evidence type="ECO:0000259" key="2">
    <source>
        <dbReference type="PROSITE" id="PS51724"/>
    </source>
</evidence>
<gene>
    <name evidence="3" type="ORF">C9I89_08765</name>
</gene>
<name>A0A2T3MZE1_9GAMM</name>
<feature type="domain" description="SPOR" evidence="2">
    <location>
        <begin position="103"/>
        <end position="181"/>
    </location>
</feature>